<dbReference type="PROSITE" id="PS00108">
    <property type="entry name" value="PROTEIN_KINASE_ST"/>
    <property type="match status" value="1"/>
</dbReference>
<evidence type="ECO:0000256" key="2">
    <source>
        <dbReference type="ARBA" id="ARBA00022553"/>
    </source>
</evidence>
<feature type="binding site" evidence="12">
    <location>
        <position position="159"/>
    </location>
    <ligand>
        <name>ATP</name>
        <dbReference type="ChEBI" id="CHEBI:30616"/>
    </ligand>
</feature>
<dbReference type="GO" id="GO:0043332">
    <property type="term" value="C:mating projection tip"/>
    <property type="evidence" value="ECO:0007669"/>
    <property type="project" value="EnsemblFungi"/>
</dbReference>
<dbReference type="PROSITE" id="PS50011">
    <property type="entry name" value="PROTEIN_KINASE_DOM"/>
    <property type="match status" value="1"/>
</dbReference>
<evidence type="ECO:0000256" key="5">
    <source>
        <dbReference type="ARBA" id="ARBA00022777"/>
    </source>
</evidence>
<dbReference type="Pfam" id="PF00069">
    <property type="entry name" value="Pkinase"/>
    <property type="match status" value="1"/>
</dbReference>
<dbReference type="FunFam" id="1.10.510.10:FF:000921">
    <property type="entry name" value="Serine/threonine-protein kinase STE7"/>
    <property type="match status" value="1"/>
</dbReference>
<dbReference type="GO" id="GO:0001403">
    <property type="term" value="P:invasive growth in response to glucose limitation"/>
    <property type="evidence" value="ECO:0007669"/>
    <property type="project" value="EnsemblFungi"/>
</dbReference>
<gene>
    <name evidence="16" type="ORF">LADA_0F14224G</name>
</gene>
<comment type="similarity">
    <text evidence="7">Belongs to the protein kinase superfamily. STE Ser/Thr protein kinase family. MAP kinase kinase subfamily.</text>
</comment>
<dbReference type="SMART" id="SM00220">
    <property type="entry name" value="S_TKc"/>
    <property type="match status" value="1"/>
</dbReference>
<dbReference type="AlphaFoldDB" id="A0A1G4JN40"/>
<accession>A0A1G4JN40</accession>
<keyword evidence="4 12" id="KW-0547">Nucleotide-binding</keyword>
<evidence type="ECO:0000259" key="15">
    <source>
        <dbReference type="PROSITE" id="PS50011"/>
    </source>
</evidence>
<keyword evidence="5" id="KW-0418">Kinase</keyword>
<proteinExistence type="inferred from homology"/>
<keyword evidence="6 12" id="KW-0067">ATP-binding</keyword>
<dbReference type="PANTHER" id="PTHR48013">
    <property type="entry name" value="DUAL SPECIFICITY MITOGEN-ACTIVATED PROTEIN KINASE KINASE 5-RELATED"/>
    <property type="match status" value="1"/>
</dbReference>
<feature type="region of interest" description="Disordered" evidence="14">
    <location>
        <begin position="1"/>
        <end position="30"/>
    </location>
</feature>
<keyword evidence="2" id="KW-0597">Phosphoprotein</keyword>
<dbReference type="GO" id="GO:0071507">
    <property type="term" value="P:pheromone response MAPK cascade"/>
    <property type="evidence" value="ECO:0007669"/>
    <property type="project" value="EnsemblFungi"/>
</dbReference>
<evidence type="ECO:0000256" key="10">
    <source>
        <dbReference type="ARBA" id="ARBA00049299"/>
    </source>
</evidence>
<evidence type="ECO:0000313" key="16">
    <source>
        <dbReference type="EMBL" id="SCU92086.1"/>
    </source>
</evidence>
<dbReference type="GO" id="GO:0001402">
    <property type="term" value="P:signal transduction involved in filamentous growth"/>
    <property type="evidence" value="ECO:0007669"/>
    <property type="project" value="EnsemblFungi"/>
</dbReference>
<dbReference type="InterPro" id="IPR017441">
    <property type="entry name" value="Protein_kinase_ATP_BS"/>
</dbReference>
<evidence type="ECO:0000256" key="14">
    <source>
        <dbReference type="SAM" id="MobiDB-lite"/>
    </source>
</evidence>
<evidence type="ECO:0000256" key="11">
    <source>
        <dbReference type="ARBA" id="ARBA00051693"/>
    </source>
</evidence>
<dbReference type="GO" id="GO:0007124">
    <property type="term" value="P:pseudohyphal growth"/>
    <property type="evidence" value="ECO:0007669"/>
    <property type="project" value="EnsemblFungi"/>
</dbReference>
<dbReference type="Gene3D" id="3.30.200.20">
    <property type="entry name" value="Phosphorylase Kinase, domain 1"/>
    <property type="match status" value="1"/>
</dbReference>
<dbReference type="GO" id="GO:0004674">
    <property type="term" value="F:protein serine/threonine kinase activity"/>
    <property type="evidence" value="ECO:0007669"/>
    <property type="project" value="UniProtKB-KW"/>
</dbReference>
<protein>
    <recommendedName>
        <fullName evidence="8">mitogen-activated protein kinase kinase</fullName>
        <ecNumber evidence="8">2.7.12.2</ecNumber>
    </recommendedName>
</protein>
<evidence type="ECO:0000256" key="1">
    <source>
        <dbReference type="ARBA" id="ARBA00022527"/>
    </source>
</evidence>
<dbReference type="GO" id="GO:0004708">
    <property type="term" value="F:MAP kinase kinase activity"/>
    <property type="evidence" value="ECO:0007669"/>
    <property type="project" value="UniProtKB-EC"/>
</dbReference>
<dbReference type="InterPro" id="IPR011009">
    <property type="entry name" value="Kinase-like_dom_sf"/>
</dbReference>
<feature type="compositionally biased region" description="Polar residues" evidence="14">
    <location>
        <begin position="86"/>
        <end position="100"/>
    </location>
</feature>
<feature type="domain" description="Protein kinase" evidence="15">
    <location>
        <begin position="130"/>
        <end position="404"/>
    </location>
</feature>
<sequence>MNFGVQEVRVRQNHQHSDSRLFQPSSLKRKNLKQLTLGRNSPFGGPGTSDGVSPASVLKNSGVGALSVPATNRVVSSAMSPGGLLQQPSPTTSDLSSAGVTPTDEAVKELGSDLENLSILKDSSIELQDLVQLGKIGSGNSGTVLKTLHVPDSRVIAKKSIPVENKTLVKNQLMRELSIMQNVKPHDHIVGFFGAFYTASTTNEIIILMEYMDCGSLDKIMSTYKAFVRRGSLEASANWFTEPVLARISHSILDGLSYLYREYKIIHRDIKPSNVLINSKGSVKICDFGVSKKLINSIADTFVGTSTYMSPERIQGNVYTTKGDVWSLGLMIIELVTGEFPLGGHSDTPEGILDLLQRIVNEPPPRLPPGLPCSREIVDFVNRCCLKDEKERPSLQELLCHDFIVRGRSQGDRDFRHWCKRIKKRLKEDKMLNREEKERAKLVKRQLESAANAATAARHR</sequence>
<evidence type="ECO:0000256" key="12">
    <source>
        <dbReference type="PROSITE-ProRule" id="PRU10141"/>
    </source>
</evidence>
<comment type="catalytic activity">
    <reaction evidence="9">
        <text>L-seryl-[protein] + ATP = O-phospho-L-seryl-[protein] + ADP + H(+)</text>
        <dbReference type="Rhea" id="RHEA:17989"/>
        <dbReference type="Rhea" id="RHEA-COMP:9863"/>
        <dbReference type="Rhea" id="RHEA-COMP:11604"/>
        <dbReference type="ChEBI" id="CHEBI:15378"/>
        <dbReference type="ChEBI" id="CHEBI:29999"/>
        <dbReference type="ChEBI" id="CHEBI:30616"/>
        <dbReference type="ChEBI" id="CHEBI:83421"/>
        <dbReference type="ChEBI" id="CHEBI:456216"/>
        <dbReference type="EC" id="2.7.12.2"/>
    </reaction>
</comment>
<dbReference type="STRING" id="1266660.A0A1G4JN40"/>
<evidence type="ECO:0000256" key="7">
    <source>
        <dbReference type="ARBA" id="ARBA00038035"/>
    </source>
</evidence>
<dbReference type="GO" id="GO:0000196">
    <property type="term" value="P:cell integrity MAPK cascade"/>
    <property type="evidence" value="ECO:0007669"/>
    <property type="project" value="EnsemblFungi"/>
</dbReference>
<dbReference type="SUPFAM" id="SSF56112">
    <property type="entry name" value="Protein kinase-like (PK-like)"/>
    <property type="match status" value="1"/>
</dbReference>
<comment type="catalytic activity">
    <reaction evidence="11">
        <text>L-tyrosyl-[protein] + ATP = O-phospho-L-tyrosyl-[protein] + ADP + H(+)</text>
        <dbReference type="Rhea" id="RHEA:10596"/>
        <dbReference type="Rhea" id="RHEA-COMP:10136"/>
        <dbReference type="Rhea" id="RHEA-COMP:20101"/>
        <dbReference type="ChEBI" id="CHEBI:15378"/>
        <dbReference type="ChEBI" id="CHEBI:30616"/>
        <dbReference type="ChEBI" id="CHEBI:46858"/>
        <dbReference type="ChEBI" id="CHEBI:61978"/>
        <dbReference type="ChEBI" id="CHEBI:456216"/>
        <dbReference type="EC" id="2.7.12.2"/>
    </reaction>
</comment>
<evidence type="ECO:0000256" key="6">
    <source>
        <dbReference type="ARBA" id="ARBA00022840"/>
    </source>
</evidence>
<evidence type="ECO:0000256" key="8">
    <source>
        <dbReference type="ARBA" id="ARBA00038999"/>
    </source>
</evidence>
<dbReference type="InterPro" id="IPR000719">
    <property type="entry name" value="Prot_kinase_dom"/>
</dbReference>
<dbReference type="GO" id="GO:0005524">
    <property type="term" value="F:ATP binding"/>
    <property type="evidence" value="ECO:0007669"/>
    <property type="project" value="UniProtKB-UniRule"/>
</dbReference>
<feature type="region of interest" description="Disordered" evidence="14">
    <location>
        <begin position="79"/>
        <end position="102"/>
    </location>
</feature>
<organism evidence="16 17">
    <name type="scientific">Lachancea dasiensis</name>
    <dbReference type="NCBI Taxonomy" id="1072105"/>
    <lineage>
        <taxon>Eukaryota</taxon>
        <taxon>Fungi</taxon>
        <taxon>Dikarya</taxon>
        <taxon>Ascomycota</taxon>
        <taxon>Saccharomycotina</taxon>
        <taxon>Saccharomycetes</taxon>
        <taxon>Saccharomycetales</taxon>
        <taxon>Saccharomycetaceae</taxon>
        <taxon>Lachancea</taxon>
    </lineage>
</organism>
<keyword evidence="17" id="KW-1185">Reference proteome</keyword>
<comment type="catalytic activity">
    <reaction evidence="10">
        <text>L-threonyl-[protein] + ATP = O-phospho-L-threonyl-[protein] + ADP + H(+)</text>
        <dbReference type="Rhea" id="RHEA:46608"/>
        <dbReference type="Rhea" id="RHEA-COMP:11060"/>
        <dbReference type="Rhea" id="RHEA-COMP:11605"/>
        <dbReference type="ChEBI" id="CHEBI:15378"/>
        <dbReference type="ChEBI" id="CHEBI:30013"/>
        <dbReference type="ChEBI" id="CHEBI:30616"/>
        <dbReference type="ChEBI" id="CHEBI:61977"/>
        <dbReference type="ChEBI" id="CHEBI:456216"/>
        <dbReference type="EC" id="2.7.12.2"/>
    </reaction>
</comment>
<dbReference type="GO" id="GO:0005737">
    <property type="term" value="C:cytoplasm"/>
    <property type="evidence" value="ECO:0007669"/>
    <property type="project" value="EnsemblFungi"/>
</dbReference>
<dbReference type="OrthoDB" id="10252354at2759"/>
<dbReference type="EC" id="2.7.12.2" evidence="8"/>
<keyword evidence="1 13" id="KW-0723">Serine/threonine-protein kinase</keyword>
<name>A0A1G4JN40_9SACH</name>
<evidence type="ECO:0000256" key="3">
    <source>
        <dbReference type="ARBA" id="ARBA00022679"/>
    </source>
</evidence>
<dbReference type="EMBL" id="LT598458">
    <property type="protein sequence ID" value="SCU92086.1"/>
    <property type="molecule type" value="Genomic_DNA"/>
</dbReference>
<dbReference type="Gene3D" id="1.10.510.10">
    <property type="entry name" value="Transferase(Phosphotransferase) domain 1"/>
    <property type="match status" value="1"/>
</dbReference>
<evidence type="ECO:0000256" key="9">
    <source>
        <dbReference type="ARBA" id="ARBA00049014"/>
    </source>
</evidence>
<dbReference type="PROSITE" id="PS00107">
    <property type="entry name" value="PROTEIN_KINASE_ATP"/>
    <property type="match status" value="1"/>
</dbReference>
<evidence type="ECO:0000256" key="13">
    <source>
        <dbReference type="RuleBase" id="RU000304"/>
    </source>
</evidence>
<dbReference type="InterPro" id="IPR008271">
    <property type="entry name" value="Ser/Thr_kinase_AS"/>
</dbReference>
<dbReference type="PANTHER" id="PTHR48013:SF9">
    <property type="entry name" value="DUAL SPECIFICITY MITOGEN-ACTIVATED PROTEIN KINASE KINASE 5"/>
    <property type="match status" value="1"/>
</dbReference>
<keyword evidence="3" id="KW-0808">Transferase</keyword>
<dbReference type="Proteomes" id="UP000190274">
    <property type="component" value="Chromosome F"/>
</dbReference>
<evidence type="ECO:0000256" key="4">
    <source>
        <dbReference type="ARBA" id="ARBA00022741"/>
    </source>
</evidence>
<reference evidence="16 17" key="1">
    <citation type="submission" date="2016-03" db="EMBL/GenBank/DDBJ databases">
        <authorList>
            <person name="Devillers H."/>
        </authorList>
    </citation>
    <scope>NUCLEOTIDE SEQUENCE [LARGE SCALE GENOMIC DNA]</scope>
    <source>
        <strain evidence="16">CBS 10888</strain>
    </source>
</reference>
<evidence type="ECO:0000313" key="17">
    <source>
        <dbReference type="Proteomes" id="UP000190274"/>
    </source>
</evidence>